<name>A0A8J7MD73_9BACT</name>
<dbReference type="EMBL" id="JAENIM010000021">
    <property type="protein sequence ID" value="MBK1790378.1"/>
    <property type="molecule type" value="Genomic_DNA"/>
</dbReference>
<keyword evidence="1" id="KW-0732">Signal</keyword>
<protein>
    <submittedName>
        <fullName evidence="2">Uncharacterized protein</fullName>
    </submittedName>
</protein>
<feature type="signal peptide" evidence="1">
    <location>
        <begin position="1"/>
        <end position="19"/>
    </location>
</feature>
<gene>
    <name evidence="2" type="ORF">JIN82_04315</name>
</gene>
<evidence type="ECO:0000313" key="2">
    <source>
        <dbReference type="EMBL" id="MBK1790378.1"/>
    </source>
</evidence>
<proteinExistence type="predicted"/>
<dbReference type="RefSeq" id="WP_200310411.1">
    <property type="nucleotide sequence ID" value="NZ_JAENIM010000021.1"/>
</dbReference>
<reference evidence="2" key="1">
    <citation type="submission" date="2021-01" db="EMBL/GenBank/DDBJ databases">
        <title>Modified the classification status of verrucomicrobia.</title>
        <authorList>
            <person name="Feng X."/>
        </authorList>
    </citation>
    <scope>NUCLEOTIDE SEQUENCE</scope>
    <source>
        <strain evidence="2">_KCTC 22039</strain>
    </source>
</reference>
<organism evidence="2 3">
    <name type="scientific">Persicirhabdus sediminis</name>
    <dbReference type="NCBI Taxonomy" id="454144"/>
    <lineage>
        <taxon>Bacteria</taxon>
        <taxon>Pseudomonadati</taxon>
        <taxon>Verrucomicrobiota</taxon>
        <taxon>Verrucomicrobiia</taxon>
        <taxon>Verrucomicrobiales</taxon>
        <taxon>Verrucomicrobiaceae</taxon>
        <taxon>Persicirhabdus</taxon>
    </lineage>
</organism>
<feature type="chain" id="PRO_5035280379" evidence="1">
    <location>
        <begin position="20"/>
        <end position="239"/>
    </location>
</feature>
<evidence type="ECO:0000256" key="1">
    <source>
        <dbReference type="SAM" id="SignalP"/>
    </source>
</evidence>
<dbReference type="Proteomes" id="UP000624703">
    <property type="component" value="Unassembled WGS sequence"/>
</dbReference>
<evidence type="ECO:0000313" key="3">
    <source>
        <dbReference type="Proteomes" id="UP000624703"/>
    </source>
</evidence>
<keyword evidence="3" id="KW-1185">Reference proteome</keyword>
<dbReference type="AlphaFoldDB" id="A0A8J7MD73"/>
<accession>A0A8J7MD73</accession>
<comment type="caution">
    <text evidence="2">The sequence shown here is derived from an EMBL/GenBank/DDBJ whole genome shotgun (WGS) entry which is preliminary data.</text>
</comment>
<sequence>MKFIYAIIFLPLCSITSLASELYEDFSTKCKGGELPNGWAPMSQSARITPTRTDWDAQVLVFGGNRSDDLAGWVRQVPMLNIGEVGTYYFEFSLQHDQVNHYIGISSTLAKAMKDESNLKASVILRNSSSGFGVDLLAALPDGKSSVISANMEPAEGVYYSMWLVLDTVAFTYDVYLKEAGTGAASEDDLVAKGVDFNKIAKRDLQTVAVMSKRSSELKSGAILLKNLAFAKGCQLNRF</sequence>